<dbReference type="OrthoDB" id="3352270at2759"/>
<feature type="compositionally biased region" description="Low complexity" evidence="1">
    <location>
        <begin position="342"/>
        <end position="357"/>
    </location>
</feature>
<dbReference type="Gene3D" id="1.20.1280.50">
    <property type="match status" value="1"/>
</dbReference>
<accession>A0A4Y7SNC4</accession>
<comment type="caution">
    <text evidence="2">The sequence shown here is derived from an EMBL/GenBank/DDBJ whole genome shotgun (WGS) entry which is preliminary data.</text>
</comment>
<reference evidence="2 3" key="1">
    <citation type="journal article" date="2019" name="Nat. Ecol. Evol.">
        <title>Megaphylogeny resolves global patterns of mushroom evolution.</title>
        <authorList>
            <person name="Varga T."/>
            <person name="Krizsan K."/>
            <person name="Foldi C."/>
            <person name="Dima B."/>
            <person name="Sanchez-Garcia M."/>
            <person name="Sanchez-Ramirez S."/>
            <person name="Szollosi G.J."/>
            <person name="Szarkandi J.G."/>
            <person name="Papp V."/>
            <person name="Albert L."/>
            <person name="Andreopoulos W."/>
            <person name="Angelini C."/>
            <person name="Antonin V."/>
            <person name="Barry K.W."/>
            <person name="Bougher N.L."/>
            <person name="Buchanan P."/>
            <person name="Buyck B."/>
            <person name="Bense V."/>
            <person name="Catcheside P."/>
            <person name="Chovatia M."/>
            <person name="Cooper J."/>
            <person name="Damon W."/>
            <person name="Desjardin D."/>
            <person name="Finy P."/>
            <person name="Geml J."/>
            <person name="Haridas S."/>
            <person name="Hughes K."/>
            <person name="Justo A."/>
            <person name="Karasinski D."/>
            <person name="Kautmanova I."/>
            <person name="Kiss B."/>
            <person name="Kocsube S."/>
            <person name="Kotiranta H."/>
            <person name="LaButti K.M."/>
            <person name="Lechner B.E."/>
            <person name="Liimatainen K."/>
            <person name="Lipzen A."/>
            <person name="Lukacs Z."/>
            <person name="Mihaltcheva S."/>
            <person name="Morgado L.N."/>
            <person name="Niskanen T."/>
            <person name="Noordeloos M.E."/>
            <person name="Ohm R.A."/>
            <person name="Ortiz-Santana B."/>
            <person name="Ovrebo C."/>
            <person name="Racz N."/>
            <person name="Riley R."/>
            <person name="Savchenko A."/>
            <person name="Shiryaev A."/>
            <person name="Soop K."/>
            <person name="Spirin V."/>
            <person name="Szebenyi C."/>
            <person name="Tomsovsky M."/>
            <person name="Tulloss R.E."/>
            <person name="Uehling J."/>
            <person name="Grigoriev I.V."/>
            <person name="Vagvolgyi C."/>
            <person name="Papp T."/>
            <person name="Martin F.M."/>
            <person name="Miettinen O."/>
            <person name="Hibbett D.S."/>
            <person name="Nagy L.G."/>
        </authorList>
    </citation>
    <scope>NUCLEOTIDE SEQUENCE [LARGE SCALE GENOMIC DNA]</scope>
    <source>
        <strain evidence="2 3">FP101781</strain>
    </source>
</reference>
<feature type="region of interest" description="Disordered" evidence="1">
    <location>
        <begin position="341"/>
        <end position="362"/>
    </location>
</feature>
<proteinExistence type="predicted"/>
<organism evidence="2 3">
    <name type="scientific">Coprinellus micaceus</name>
    <name type="common">Glistening ink-cap mushroom</name>
    <name type="synonym">Coprinus micaceus</name>
    <dbReference type="NCBI Taxonomy" id="71717"/>
    <lineage>
        <taxon>Eukaryota</taxon>
        <taxon>Fungi</taxon>
        <taxon>Dikarya</taxon>
        <taxon>Basidiomycota</taxon>
        <taxon>Agaricomycotina</taxon>
        <taxon>Agaricomycetes</taxon>
        <taxon>Agaricomycetidae</taxon>
        <taxon>Agaricales</taxon>
        <taxon>Agaricineae</taxon>
        <taxon>Psathyrellaceae</taxon>
        <taxon>Coprinellus</taxon>
    </lineage>
</organism>
<gene>
    <name evidence="2" type="ORF">FA13DRAFT_1740674</name>
</gene>
<feature type="region of interest" description="Disordered" evidence="1">
    <location>
        <begin position="543"/>
        <end position="567"/>
    </location>
</feature>
<dbReference type="EMBL" id="QPFP01000086">
    <property type="protein sequence ID" value="TEB22759.1"/>
    <property type="molecule type" value="Genomic_DNA"/>
</dbReference>
<dbReference type="Proteomes" id="UP000298030">
    <property type="component" value="Unassembled WGS sequence"/>
</dbReference>
<evidence type="ECO:0000313" key="2">
    <source>
        <dbReference type="EMBL" id="TEB22759.1"/>
    </source>
</evidence>
<sequence length="567" mass="64271">MPSAKPVKFACPQPNGVHSLPVELLTRIFTLGAGFDYLYEDSPFLLKPNQDYYPPPSSFQLLVSHVCQRWRHIALRTPSLWTTIHLREPVHLARARAYLDRCSTSAAHSLDILVDTVAPEEHIPGVTLCREEIVKVFDLIIPHVERWRSFHLKIRDNECKLEARRALSTCGPAPLLETLQLYHFEDYGTAQNLYLATYRPPVVVFHNTVPKLRNVSLIGVNLPWLKSPYLMNLHKLELALHPDNIRPPYDTWDRMLRLSPQLQSLSLHYSGPRLESGEPNSAWTPSKDKIALDNLADLKFTDLDPDYLCGVVERLYLPSARKMSWDLPEQDFTPFVELLTKGSEPSSEAGSSASTPSPQKRMSKIAISSLLSESERGEDAVATMLAPRSEPLFDGPLPHLSRLETLVITALECDLSSWQKLLESLVGLKQLEIDFRRVGPKFWKILSGSVEVDSRGALRPGSRGLLLPQLRLFKVAGVSGEELQREISRRRKKTPRGDGELNEWIVRWSPVMKGEDPMLDDLVEHGCWVEEADLTNGRVKVETYYEDDEEDIEEELEPEGTPDEDSP</sequence>
<evidence type="ECO:0000313" key="3">
    <source>
        <dbReference type="Proteomes" id="UP000298030"/>
    </source>
</evidence>
<feature type="compositionally biased region" description="Acidic residues" evidence="1">
    <location>
        <begin position="544"/>
        <end position="567"/>
    </location>
</feature>
<keyword evidence="3" id="KW-1185">Reference proteome</keyword>
<dbReference type="STRING" id="71717.A0A4Y7SNC4"/>
<dbReference type="AlphaFoldDB" id="A0A4Y7SNC4"/>
<protein>
    <submittedName>
        <fullName evidence="2">Uncharacterized protein</fullName>
    </submittedName>
</protein>
<evidence type="ECO:0000256" key="1">
    <source>
        <dbReference type="SAM" id="MobiDB-lite"/>
    </source>
</evidence>
<name>A0A4Y7SNC4_COPMI</name>